<gene>
    <name evidence="1" type="ORF">LS65_008735</name>
</gene>
<protein>
    <submittedName>
        <fullName evidence="1">Uncharacterized protein</fullName>
    </submittedName>
</protein>
<comment type="caution">
    <text evidence="1">The sequence shown here is derived from an EMBL/GenBank/DDBJ whole genome shotgun (WGS) entry which is preliminary data.</text>
</comment>
<evidence type="ECO:0000313" key="1">
    <source>
        <dbReference type="EMBL" id="TLD99974.1"/>
    </source>
</evidence>
<dbReference type="RefSeq" id="WP_034361546.1">
    <property type="nucleotide sequence ID" value="NZ_CAJUDB010000002.1"/>
</dbReference>
<sequence>MPDNKIVLTTQDREELAPLLNITKAERALMPKEVLSKLELLAKEQEEGGFTEIENIINESISFVKSLEAKTLYANLKPSQLKDYLWWETNYRIFLAQRKSQRERRKCYKNKTNKE</sequence>
<dbReference type="EMBL" id="JRMQ02000015">
    <property type="protein sequence ID" value="TLD99974.1"/>
    <property type="molecule type" value="Genomic_DNA"/>
</dbReference>
<dbReference type="Proteomes" id="UP000029707">
    <property type="component" value="Unassembled WGS sequence"/>
</dbReference>
<dbReference type="AlphaFoldDB" id="A0A4U8TJU1"/>
<organism evidence="1 2">
    <name type="scientific">Helicobacter japonicus</name>
    <dbReference type="NCBI Taxonomy" id="425400"/>
    <lineage>
        <taxon>Bacteria</taxon>
        <taxon>Pseudomonadati</taxon>
        <taxon>Campylobacterota</taxon>
        <taxon>Epsilonproteobacteria</taxon>
        <taxon>Campylobacterales</taxon>
        <taxon>Helicobacteraceae</taxon>
        <taxon>Helicobacter</taxon>
    </lineage>
</organism>
<evidence type="ECO:0000313" key="2">
    <source>
        <dbReference type="Proteomes" id="UP000029707"/>
    </source>
</evidence>
<name>A0A4U8TJU1_9HELI</name>
<keyword evidence="2" id="KW-1185">Reference proteome</keyword>
<dbReference type="STRING" id="425400.LS65_04505"/>
<accession>A0A4U8TJU1</accession>
<reference evidence="1 2" key="1">
    <citation type="journal article" date="2014" name="Genome Announc.">
        <title>Draft genome sequences of eight enterohepatic helicobacter species isolated from both laboratory and wild rodents.</title>
        <authorList>
            <person name="Sheh A."/>
            <person name="Shen Z."/>
            <person name="Fox J.G."/>
        </authorList>
    </citation>
    <scope>NUCLEOTIDE SEQUENCE [LARGE SCALE GENOMIC DNA]</scope>
    <source>
        <strain evidence="1 2">MIT 01-6451</strain>
    </source>
</reference>
<dbReference type="OrthoDB" id="5326478at2"/>
<proteinExistence type="predicted"/>